<protein>
    <recommendedName>
        <fullName evidence="4">Ferredoxin-NADPH reductase</fullName>
    </recommendedName>
</protein>
<proteinExistence type="predicted"/>
<accession>A0A7M4DDY1</accession>
<comment type="caution">
    <text evidence="2">The sequence shown here is derived from an EMBL/GenBank/DDBJ whole genome shotgun (WGS) entry which is preliminary data.</text>
</comment>
<name>A0A7M4DDY1_9MICO</name>
<dbReference type="Proteomes" id="UP000419743">
    <property type="component" value="Unassembled WGS sequence"/>
</dbReference>
<evidence type="ECO:0000313" key="3">
    <source>
        <dbReference type="Proteomes" id="UP000419743"/>
    </source>
</evidence>
<feature type="transmembrane region" description="Helical" evidence="1">
    <location>
        <begin position="138"/>
        <end position="158"/>
    </location>
</feature>
<keyword evidence="1" id="KW-1133">Transmembrane helix</keyword>
<evidence type="ECO:0000256" key="1">
    <source>
        <dbReference type="SAM" id="Phobius"/>
    </source>
</evidence>
<keyword evidence="1" id="KW-0812">Transmembrane</keyword>
<dbReference type="Pfam" id="PF04854">
    <property type="entry name" value="DUF624"/>
    <property type="match status" value="1"/>
</dbReference>
<gene>
    <name evidence="2" type="ORF">HALOF300_00321</name>
</gene>
<feature type="transmembrane region" description="Helical" evidence="1">
    <location>
        <begin position="21"/>
        <end position="50"/>
    </location>
</feature>
<feature type="transmembrane region" description="Helical" evidence="1">
    <location>
        <begin position="106"/>
        <end position="126"/>
    </location>
</feature>
<dbReference type="RefSeq" id="WP_156738898.1">
    <property type="nucleotide sequence ID" value="NZ_CACRYJ010000006.1"/>
</dbReference>
<dbReference type="AlphaFoldDB" id="A0A7M4DDY1"/>
<feature type="transmembrane region" description="Helical" evidence="1">
    <location>
        <begin position="179"/>
        <end position="197"/>
    </location>
</feature>
<evidence type="ECO:0000313" key="2">
    <source>
        <dbReference type="EMBL" id="VZO35095.1"/>
    </source>
</evidence>
<dbReference type="EMBL" id="CACRYJ010000006">
    <property type="protein sequence ID" value="VZO35095.1"/>
    <property type="molecule type" value="Genomic_DNA"/>
</dbReference>
<keyword evidence="1" id="KW-0472">Membrane</keyword>
<evidence type="ECO:0008006" key="4">
    <source>
        <dbReference type="Google" id="ProtNLM"/>
    </source>
</evidence>
<reference evidence="2 3" key="1">
    <citation type="submission" date="2019-11" db="EMBL/GenBank/DDBJ databases">
        <authorList>
            <person name="Criscuolo A."/>
        </authorList>
    </citation>
    <scope>NUCLEOTIDE SEQUENCE [LARGE SCALE GENOMIC DNA]</scope>
    <source>
        <strain evidence="2">CIP111667</strain>
    </source>
</reference>
<organism evidence="2 3">
    <name type="scientific">Occultella aeris</name>
    <dbReference type="NCBI Taxonomy" id="2761496"/>
    <lineage>
        <taxon>Bacteria</taxon>
        <taxon>Bacillati</taxon>
        <taxon>Actinomycetota</taxon>
        <taxon>Actinomycetes</taxon>
        <taxon>Micrococcales</taxon>
        <taxon>Ruaniaceae</taxon>
        <taxon>Occultella</taxon>
    </lineage>
</organism>
<dbReference type="InterPro" id="IPR006938">
    <property type="entry name" value="DUF624"/>
</dbReference>
<feature type="transmembrane region" description="Helical" evidence="1">
    <location>
        <begin position="56"/>
        <end position="79"/>
    </location>
</feature>
<keyword evidence="3" id="KW-1185">Reference proteome</keyword>
<sequence length="236" mass="24959">MAHPTRPGHRPRLPRLSADTWETVFGVAYLVAMTNLMLVLGALPLVLLLITTDPVSSWPALAVAGVAATPAVTAAFAVFRANTLARDAGVVRTFWRAWARHLRRSLAVGTLLISTAVVLAVDVVAVSGTRPGAVLTPLLVVLFVLALITALIALVASVERPDARLRDVLKASLYLGVRRWYLTIVSLITLGLLAGLFSLHPALALGLAATPLLYAAWANSRYTLGPVLPRGASVAV</sequence>